<feature type="region of interest" description="Disordered" evidence="3">
    <location>
        <begin position="456"/>
        <end position="819"/>
    </location>
</feature>
<dbReference type="PROSITE" id="PS50003">
    <property type="entry name" value="PH_DOMAIN"/>
    <property type="match status" value="1"/>
</dbReference>
<feature type="domain" description="PH" evidence="4">
    <location>
        <begin position="859"/>
        <end position="959"/>
    </location>
</feature>
<evidence type="ECO:0000313" key="5">
    <source>
        <dbReference type="EMBL" id="ELR21371.1"/>
    </source>
</evidence>
<feature type="compositionally biased region" description="Low complexity" evidence="3">
    <location>
        <begin position="677"/>
        <end position="690"/>
    </location>
</feature>
<feature type="compositionally biased region" description="Low complexity" evidence="3">
    <location>
        <begin position="779"/>
        <end position="790"/>
    </location>
</feature>
<protein>
    <submittedName>
        <fullName evidence="5">Kelch repeat-containing protein</fullName>
    </submittedName>
</protein>
<feature type="compositionally biased region" description="Basic and acidic residues" evidence="3">
    <location>
        <begin position="696"/>
        <end position="707"/>
    </location>
</feature>
<dbReference type="GeneID" id="14922263"/>
<feature type="compositionally biased region" description="Basic residues" evidence="3">
    <location>
        <begin position="478"/>
        <end position="487"/>
    </location>
</feature>
<dbReference type="KEGG" id="acan:ACA1_183050"/>
<feature type="compositionally biased region" description="Acidic residues" evidence="3">
    <location>
        <begin position="1089"/>
        <end position="1103"/>
    </location>
</feature>
<dbReference type="VEuPathDB" id="AmoebaDB:ACA1_183050"/>
<dbReference type="InterPro" id="IPR011993">
    <property type="entry name" value="PH-like_dom_sf"/>
</dbReference>
<keyword evidence="6" id="KW-1185">Reference proteome</keyword>
<dbReference type="PANTHER" id="PTHR46093:SF18">
    <property type="entry name" value="FIBRONECTIN TYPE-III DOMAIN-CONTAINING PROTEIN"/>
    <property type="match status" value="1"/>
</dbReference>
<feature type="compositionally biased region" description="Basic and acidic residues" evidence="3">
    <location>
        <begin position="752"/>
        <end position="767"/>
    </location>
</feature>
<feature type="compositionally biased region" description="Low complexity" evidence="3">
    <location>
        <begin position="559"/>
        <end position="573"/>
    </location>
</feature>
<name>L8HA99_ACACF</name>
<evidence type="ECO:0000259" key="4">
    <source>
        <dbReference type="PROSITE" id="PS50003"/>
    </source>
</evidence>
<evidence type="ECO:0000256" key="1">
    <source>
        <dbReference type="ARBA" id="ARBA00022441"/>
    </source>
</evidence>
<feature type="compositionally biased region" description="Basic and acidic residues" evidence="3">
    <location>
        <begin position="1064"/>
        <end position="1088"/>
    </location>
</feature>
<dbReference type="STRING" id="1257118.L8HA99"/>
<proteinExistence type="predicted"/>
<feature type="compositionally biased region" description="Basic and acidic residues" evidence="3">
    <location>
        <begin position="534"/>
        <end position="557"/>
    </location>
</feature>
<feature type="compositionally biased region" description="Basic and acidic residues" evidence="3">
    <location>
        <begin position="586"/>
        <end position="597"/>
    </location>
</feature>
<dbReference type="InterPro" id="IPR015915">
    <property type="entry name" value="Kelch-typ_b-propeller"/>
</dbReference>
<dbReference type="PANTHER" id="PTHR46093">
    <property type="entry name" value="ACYL-COA-BINDING DOMAIN-CONTAINING PROTEIN 5"/>
    <property type="match status" value="1"/>
</dbReference>
<dbReference type="InterPro" id="IPR001849">
    <property type="entry name" value="PH_domain"/>
</dbReference>
<dbReference type="AlphaFoldDB" id="L8HA99"/>
<dbReference type="RefSeq" id="XP_004345915.1">
    <property type="nucleotide sequence ID" value="XM_004345865.1"/>
</dbReference>
<dbReference type="SMART" id="SM00233">
    <property type="entry name" value="PH"/>
    <property type="match status" value="1"/>
</dbReference>
<dbReference type="CDD" id="cd00821">
    <property type="entry name" value="PH"/>
    <property type="match status" value="1"/>
</dbReference>
<sequence>MQRRATNEGGRAVSWRRVRTDNVAATDSLLRGRQGLVAAAVPRPGGDHSVIILLFGGFSFDSGGGHHHHDPSPAIIAFDPLRNGWESVAEETAEEGEAELECGPGRRAHHTVCATNGLLYFFGGVSTSDETRLAPHELDIFNTETNKWSREPMQGYPPSARKHHAAEVVGNQMYVFGGVDSDGTLCPPDMYILDLASKMCIMAFAEGPEPESRMGHTCTLVGHKLYIIGGKGHDGRHIESIHILDTAALVWEKVEVGHTPLLAFHSAAAVDDHTIAVFGGEAPDGQPQPDLYLLNTEKLEWSVPRVSGVLPSGRSHHAWAMANGRLYLFGGASTDSGGAVPLNDVFALTPHENEAEQGYNLVSGEQSLIYLSPTEEIEDEEEVVVDEAEEEVEVVVAGRERRSAANGNNNFQEEVEEEVVVKASTATTTTTTERWRERQRIEGTMIEVRVINTKAQEEEETVVSTSNRPKSPEVVRHSSNHHHHRDKKASGERRRVSKKASDPEHRGGQHKKHQSGEERSPPRPTLSSSGSPPSDRKHAIIERLEENQRQFRSDLLIDIRSSASAGRAAEIAALQPPPQPVQKAGKKNDRAGEEKPHQPGRRKSFGALVSRLSDLRPRTTRHTRADSSASSPMHAVDDEGGSGSGGRNRSKSRSQEVLRTSAATLDDFSSAQLGEASSSSMSSSSFSSSSPATPTKSDESREKSEEKKKRRARSKSQDMKSPAKKNKTTTPTTKKKAQRTKSSSSVSRAKRAKSEEKSEGSSRRETKSSGSKKERKKGSSPTSLSNNNDNNSKKKVPSAPFPFASSTSAPQLSKGQRSPRDAMMLGVRFLSDTSHSLSRSRSLIEPVSTLDSPPLDTEPPLLQGWLTKKDNKSGEWKMRWCRLLSCPAAIQFYKDETTPLGSIPLVGALLRVNRVDVKKGLRSDLAWSVASPGEPESTFVAKSAKQKRKWVEAIRQVSEAAEEWNGDRAAAAQCLAVEIADIDRQMAELAQLKARKAHHHRLLSDDDDGDQHPANANADGEGEEDTSSSSTTTTTGSSSLDPFGFVTMTSQDIRLALAAGRQQMKREDEAQKSSESMEREETRRPSSKEEEEEEVVEGSEEWSEEWRRCMDMSVRDLVRELIRYRRLAAQLAGGGHPPASPPQPPKGS</sequence>
<feature type="region of interest" description="Disordered" evidence="3">
    <location>
        <begin position="845"/>
        <end position="866"/>
    </location>
</feature>
<feature type="region of interest" description="Disordered" evidence="3">
    <location>
        <begin position="1000"/>
        <end position="1044"/>
    </location>
</feature>
<dbReference type="Gene3D" id="2.120.10.80">
    <property type="entry name" value="Kelch-type beta propeller"/>
    <property type="match status" value="2"/>
</dbReference>
<dbReference type="Proteomes" id="UP000011083">
    <property type="component" value="Unassembled WGS sequence"/>
</dbReference>
<reference evidence="5 6" key="1">
    <citation type="journal article" date="2013" name="Genome Biol.">
        <title>Genome of Acanthamoeba castellanii highlights extensive lateral gene transfer and early evolution of tyrosine kinase signaling.</title>
        <authorList>
            <person name="Clarke M."/>
            <person name="Lohan A.J."/>
            <person name="Liu B."/>
            <person name="Lagkouvardos I."/>
            <person name="Roy S."/>
            <person name="Zafar N."/>
            <person name="Bertelli C."/>
            <person name="Schilde C."/>
            <person name="Kianianmomeni A."/>
            <person name="Burglin T.R."/>
            <person name="Frech C."/>
            <person name="Turcotte B."/>
            <person name="Kopec K.O."/>
            <person name="Synnott J.M."/>
            <person name="Choo C."/>
            <person name="Paponov I."/>
            <person name="Finkler A."/>
            <person name="Soon Heng Tan C."/>
            <person name="Hutchins A.P."/>
            <person name="Weinmeier T."/>
            <person name="Rattei T."/>
            <person name="Chu J.S."/>
            <person name="Gimenez G."/>
            <person name="Irimia M."/>
            <person name="Rigden D.J."/>
            <person name="Fitzpatrick D.A."/>
            <person name="Lorenzo-Morales J."/>
            <person name="Bateman A."/>
            <person name="Chiu C.H."/>
            <person name="Tang P."/>
            <person name="Hegemann P."/>
            <person name="Fromm H."/>
            <person name="Raoult D."/>
            <person name="Greub G."/>
            <person name="Miranda-Saavedra D."/>
            <person name="Chen N."/>
            <person name="Nash P."/>
            <person name="Ginger M.L."/>
            <person name="Horn M."/>
            <person name="Schaap P."/>
            <person name="Caler L."/>
            <person name="Loftus B."/>
        </authorList>
    </citation>
    <scope>NUCLEOTIDE SEQUENCE [LARGE SCALE GENOMIC DNA]</scope>
    <source>
        <strain evidence="5 6">Neff</strain>
    </source>
</reference>
<evidence type="ECO:0000256" key="3">
    <source>
        <dbReference type="SAM" id="MobiDB-lite"/>
    </source>
</evidence>
<organism evidence="5 6">
    <name type="scientific">Acanthamoeba castellanii (strain ATCC 30010 / Neff)</name>
    <dbReference type="NCBI Taxonomy" id="1257118"/>
    <lineage>
        <taxon>Eukaryota</taxon>
        <taxon>Amoebozoa</taxon>
        <taxon>Discosea</taxon>
        <taxon>Longamoebia</taxon>
        <taxon>Centramoebida</taxon>
        <taxon>Acanthamoebidae</taxon>
        <taxon>Acanthamoeba</taxon>
    </lineage>
</organism>
<dbReference type="SUPFAM" id="SSF50729">
    <property type="entry name" value="PH domain-like"/>
    <property type="match status" value="1"/>
</dbReference>
<evidence type="ECO:0000256" key="2">
    <source>
        <dbReference type="ARBA" id="ARBA00022737"/>
    </source>
</evidence>
<keyword evidence="1" id="KW-0880">Kelch repeat</keyword>
<feature type="compositionally biased region" description="Low complexity" evidence="3">
    <location>
        <begin position="1027"/>
        <end position="1039"/>
    </location>
</feature>
<dbReference type="EMBL" id="KB007904">
    <property type="protein sequence ID" value="ELR21371.1"/>
    <property type="molecule type" value="Genomic_DNA"/>
</dbReference>
<evidence type="ECO:0000313" key="6">
    <source>
        <dbReference type="Proteomes" id="UP000011083"/>
    </source>
</evidence>
<keyword evidence="2" id="KW-0677">Repeat</keyword>
<gene>
    <name evidence="5" type="ORF">ACA1_183050</name>
</gene>
<accession>L8HA99</accession>
<dbReference type="Pfam" id="PF00169">
    <property type="entry name" value="PH"/>
    <property type="match status" value="1"/>
</dbReference>
<feature type="region of interest" description="Disordered" evidence="3">
    <location>
        <begin position="1060"/>
        <end position="1104"/>
    </location>
</feature>
<feature type="compositionally biased region" description="Polar residues" evidence="3">
    <location>
        <begin position="655"/>
        <end position="676"/>
    </location>
</feature>
<feature type="compositionally biased region" description="Basic and acidic residues" evidence="3">
    <location>
        <begin position="488"/>
        <end position="507"/>
    </location>
</feature>
<feature type="compositionally biased region" description="Low complexity" evidence="3">
    <location>
        <begin position="797"/>
        <end position="810"/>
    </location>
</feature>
<dbReference type="OrthoDB" id="432528at2759"/>
<dbReference type="SUPFAM" id="SSF117281">
    <property type="entry name" value="Kelch motif"/>
    <property type="match status" value="1"/>
</dbReference>
<dbReference type="Pfam" id="PF24681">
    <property type="entry name" value="Kelch_KLHDC2_KLHL20_DRC7"/>
    <property type="match status" value="1"/>
</dbReference>
<feature type="compositionally biased region" description="Basic residues" evidence="3">
    <location>
        <begin position="722"/>
        <end position="739"/>
    </location>
</feature>
<dbReference type="Gene3D" id="2.30.29.30">
    <property type="entry name" value="Pleckstrin-homology domain (PH domain)/Phosphotyrosine-binding domain (PTB)"/>
    <property type="match status" value="1"/>
</dbReference>